<gene>
    <name evidence="4" type="ORF">A5CBH24_02100</name>
</gene>
<feature type="domain" description="Protein FecR C-terminal" evidence="3">
    <location>
        <begin position="254"/>
        <end position="320"/>
    </location>
</feature>
<evidence type="ECO:0000313" key="4">
    <source>
        <dbReference type="EMBL" id="BBL02897.1"/>
    </source>
</evidence>
<dbReference type="GeneID" id="78340933"/>
<evidence type="ECO:0000313" key="5">
    <source>
        <dbReference type="Proteomes" id="UP000318946"/>
    </source>
</evidence>
<dbReference type="OrthoDB" id="1042605at2"/>
<evidence type="ECO:0000256" key="1">
    <source>
        <dbReference type="SAM" id="Phobius"/>
    </source>
</evidence>
<dbReference type="InterPro" id="IPR032508">
    <property type="entry name" value="FecR_C"/>
</dbReference>
<dbReference type="Gene3D" id="2.60.120.1440">
    <property type="match status" value="1"/>
</dbReference>
<keyword evidence="1" id="KW-0472">Membrane</keyword>
<dbReference type="RefSeq" id="WP_141411912.1">
    <property type="nucleotide sequence ID" value="NZ_AP019735.1"/>
</dbReference>
<accession>A0A4Y1WQ51</accession>
<feature type="transmembrane region" description="Helical" evidence="1">
    <location>
        <begin position="86"/>
        <end position="107"/>
    </location>
</feature>
<dbReference type="PANTHER" id="PTHR30273">
    <property type="entry name" value="PERIPLASMIC SIGNAL SENSOR AND SIGMA FACTOR ACTIVATOR FECR-RELATED"/>
    <property type="match status" value="1"/>
</dbReference>
<evidence type="ECO:0000259" key="2">
    <source>
        <dbReference type="Pfam" id="PF04773"/>
    </source>
</evidence>
<evidence type="ECO:0000259" key="3">
    <source>
        <dbReference type="Pfam" id="PF16344"/>
    </source>
</evidence>
<dbReference type="InterPro" id="IPR006860">
    <property type="entry name" value="FecR"/>
</dbReference>
<dbReference type="Proteomes" id="UP000318946">
    <property type="component" value="Chromosome"/>
</dbReference>
<dbReference type="AlphaFoldDB" id="A0A4Y1WQ51"/>
<protein>
    <submittedName>
        <fullName evidence="4">Anti-sigma factor</fullName>
    </submittedName>
</protein>
<dbReference type="InterPro" id="IPR012373">
    <property type="entry name" value="Ferrdict_sens_TM"/>
</dbReference>
<sequence>MIEIDDTLLIEFLGGKLDATTSAEVERWYDASDENRRRLERLYLVFFTGERLSAAAAVDPNLSWQTLRRRIEARRRPAPTKRLRTVVRYAAVFAVGLLTAGSLLFPYRSADDRTCTVTTEERACSIRLSDGSNVRLMPHSQLRYASDFGSEGRTVHLTGEAFFDIRKMADAPFTVDAGKETRTVVRGTKFNMKAYDDCSDIETTLIEGVVDFHAGDRTVTLSPGQKISYNPANRKLMLREVNVDAELDAQLRSFQYVQLSKVVESIGTHYGCDIAFGREALGEILFTGTLDYNMPLRHVLEIVTLSTDTRFTRNGDKITIL</sequence>
<reference evidence="5" key="1">
    <citation type="submission" date="2019-06" db="EMBL/GenBank/DDBJ databases">
        <title>Alistipes onderdonkii subsp. vulgaris subsp. nov., Alistipes dispar sp. nov. and Alistipes communis sp. nov., isolated from human faeces, and creation of Alistipes onderdonkii subsp. onderdonkii subsp. nov.</title>
        <authorList>
            <person name="Sakamoto M."/>
            <person name="Ikeyama N."/>
            <person name="Ogata Y."/>
            <person name="Suda W."/>
            <person name="Iino T."/>
            <person name="Hattori M."/>
            <person name="Ohkuma M."/>
        </authorList>
    </citation>
    <scope>NUCLEOTIDE SEQUENCE [LARGE SCALE GENOMIC DNA]</scope>
    <source>
        <strain evidence="5">5CBH24</strain>
    </source>
</reference>
<dbReference type="Pfam" id="PF04773">
    <property type="entry name" value="FecR"/>
    <property type="match status" value="1"/>
</dbReference>
<dbReference type="Pfam" id="PF16344">
    <property type="entry name" value="FecR_C"/>
    <property type="match status" value="1"/>
</dbReference>
<dbReference type="KEGG" id="acou:A5CBH24_02100"/>
<dbReference type="PIRSF" id="PIRSF018266">
    <property type="entry name" value="FecR"/>
    <property type="match status" value="1"/>
</dbReference>
<dbReference type="PANTHER" id="PTHR30273:SF2">
    <property type="entry name" value="PROTEIN FECR"/>
    <property type="match status" value="1"/>
</dbReference>
<dbReference type="Gene3D" id="3.55.50.30">
    <property type="match status" value="1"/>
</dbReference>
<name>A0A4Y1WQ51_9BACT</name>
<keyword evidence="1" id="KW-1133">Transmembrane helix</keyword>
<feature type="domain" description="FecR protein" evidence="2">
    <location>
        <begin position="118"/>
        <end position="210"/>
    </location>
</feature>
<keyword evidence="1" id="KW-0812">Transmembrane</keyword>
<keyword evidence="5" id="KW-1185">Reference proteome</keyword>
<dbReference type="GO" id="GO:0016989">
    <property type="term" value="F:sigma factor antagonist activity"/>
    <property type="evidence" value="ECO:0007669"/>
    <property type="project" value="TreeGrafter"/>
</dbReference>
<dbReference type="EMBL" id="AP019735">
    <property type="protein sequence ID" value="BBL02897.1"/>
    <property type="molecule type" value="Genomic_DNA"/>
</dbReference>
<organism evidence="4 5">
    <name type="scientific">Alistipes communis</name>
    <dbReference type="NCBI Taxonomy" id="2585118"/>
    <lineage>
        <taxon>Bacteria</taxon>
        <taxon>Pseudomonadati</taxon>
        <taxon>Bacteroidota</taxon>
        <taxon>Bacteroidia</taxon>
        <taxon>Bacteroidales</taxon>
        <taxon>Rikenellaceae</taxon>
        <taxon>Alistipes</taxon>
    </lineage>
</organism>
<proteinExistence type="predicted"/>